<sequence length="227" mass="25597">MVTDPHFWKRFSVAVHEDEAAKKEMAGRPDLKHSYVPSSVSSTISSPSVLSPIDLSLVSAPASAVLPPPSRRREIWERDSWGPPAIQTQSEKTGETERVMERAQRPKRQPSKLQKSHSTRSTARLLPQQPPPAPAIEEKYLPPSPSHCHRRPSFRCPSSLSLSGRPRHFITWTTITANPDHRASWLESQKKKSRQRTWICWCFWLGIGVLVAGVVAAVLVLRTHHVF</sequence>
<name>A0A9P4H973_9PLEO</name>
<feature type="region of interest" description="Disordered" evidence="1">
    <location>
        <begin position="63"/>
        <end position="152"/>
    </location>
</feature>
<keyword evidence="4" id="KW-1185">Reference proteome</keyword>
<dbReference type="Proteomes" id="UP000799777">
    <property type="component" value="Unassembled WGS sequence"/>
</dbReference>
<proteinExistence type="predicted"/>
<protein>
    <submittedName>
        <fullName evidence="3">Uncharacterized protein</fullName>
    </submittedName>
</protein>
<keyword evidence="2" id="KW-0472">Membrane</keyword>
<reference evidence="3" key="1">
    <citation type="journal article" date="2020" name="Stud. Mycol.">
        <title>101 Dothideomycetes genomes: a test case for predicting lifestyles and emergence of pathogens.</title>
        <authorList>
            <person name="Haridas S."/>
            <person name="Albert R."/>
            <person name="Binder M."/>
            <person name="Bloem J."/>
            <person name="Labutti K."/>
            <person name="Salamov A."/>
            <person name="Andreopoulos B."/>
            <person name="Baker S."/>
            <person name="Barry K."/>
            <person name="Bills G."/>
            <person name="Bluhm B."/>
            <person name="Cannon C."/>
            <person name="Castanera R."/>
            <person name="Culley D."/>
            <person name="Daum C."/>
            <person name="Ezra D."/>
            <person name="Gonzalez J."/>
            <person name="Henrissat B."/>
            <person name="Kuo A."/>
            <person name="Liang C."/>
            <person name="Lipzen A."/>
            <person name="Lutzoni F."/>
            <person name="Magnuson J."/>
            <person name="Mondo S."/>
            <person name="Nolan M."/>
            <person name="Ohm R."/>
            <person name="Pangilinan J."/>
            <person name="Park H.-J."/>
            <person name="Ramirez L."/>
            <person name="Alfaro M."/>
            <person name="Sun H."/>
            <person name="Tritt A."/>
            <person name="Yoshinaga Y."/>
            <person name="Zwiers L.-H."/>
            <person name="Turgeon B."/>
            <person name="Goodwin S."/>
            <person name="Spatafora J."/>
            <person name="Crous P."/>
            <person name="Grigoriev I."/>
        </authorList>
    </citation>
    <scope>NUCLEOTIDE SEQUENCE</scope>
    <source>
        <strain evidence="3">CBS 110217</strain>
    </source>
</reference>
<organism evidence="3 4">
    <name type="scientific">Setomelanomma holmii</name>
    <dbReference type="NCBI Taxonomy" id="210430"/>
    <lineage>
        <taxon>Eukaryota</taxon>
        <taxon>Fungi</taxon>
        <taxon>Dikarya</taxon>
        <taxon>Ascomycota</taxon>
        <taxon>Pezizomycotina</taxon>
        <taxon>Dothideomycetes</taxon>
        <taxon>Pleosporomycetidae</taxon>
        <taxon>Pleosporales</taxon>
        <taxon>Pleosporineae</taxon>
        <taxon>Phaeosphaeriaceae</taxon>
        <taxon>Setomelanomma</taxon>
    </lineage>
</organism>
<evidence type="ECO:0000256" key="2">
    <source>
        <dbReference type="SAM" id="Phobius"/>
    </source>
</evidence>
<gene>
    <name evidence="3" type="ORF">EK21DRAFT_89740</name>
</gene>
<feature type="transmembrane region" description="Helical" evidence="2">
    <location>
        <begin position="198"/>
        <end position="221"/>
    </location>
</feature>
<feature type="compositionally biased region" description="Basic and acidic residues" evidence="1">
    <location>
        <begin position="92"/>
        <end position="104"/>
    </location>
</feature>
<feature type="compositionally biased region" description="Basic residues" evidence="1">
    <location>
        <begin position="105"/>
        <end position="118"/>
    </location>
</feature>
<dbReference type="EMBL" id="ML978200">
    <property type="protein sequence ID" value="KAF2029499.1"/>
    <property type="molecule type" value="Genomic_DNA"/>
</dbReference>
<evidence type="ECO:0000313" key="4">
    <source>
        <dbReference type="Proteomes" id="UP000799777"/>
    </source>
</evidence>
<dbReference type="AlphaFoldDB" id="A0A9P4H973"/>
<evidence type="ECO:0000313" key="3">
    <source>
        <dbReference type="EMBL" id="KAF2029499.1"/>
    </source>
</evidence>
<comment type="caution">
    <text evidence="3">The sequence shown here is derived from an EMBL/GenBank/DDBJ whole genome shotgun (WGS) entry which is preliminary data.</text>
</comment>
<evidence type="ECO:0000256" key="1">
    <source>
        <dbReference type="SAM" id="MobiDB-lite"/>
    </source>
</evidence>
<accession>A0A9P4H973</accession>
<feature type="compositionally biased region" description="Basic and acidic residues" evidence="1">
    <location>
        <begin position="71"/>
        <end position="80"/>
    </location>
</feature>
<dbReference type="OrthoDB" id="5353310at2759"/>
<keyword evidence="2" id="KW-1133">Transmembrane helix</keyword>
<keyword evidence="2" id="KW-0812">Transmembrane</keyword>